<dbReference type="PANTHER" id="PTHR20941">
    <property type="entry name" value="FOLATE SYNTHESIS PROTEINS"/>
    <property type="match status" value="1"/>
</dbReference>
<dbReference type="Pfam" id="PF00809">
    <property type="entry name" value="Pterin_bind"/>
    <property type="match status" value="1"/>
</dbReference>
<evidence type="ECO:0000256" key="8">
    <source>
        <dbReference type="ARBA" id="ARBA00022723"/>
    </source>
</evidence>
<comment type="pathway">
    <text evidence="3">Cofactor biosynthesis; tetrahydrofolate biosynthesis; 7,8-dihydrofolate from 2-amino-4-hydroxy-6-hydroxymethyl-7,8-dihydropteridine diphosphate and 4-aminobenzoate: step 1/2.</text>
</comment>
<gene>
    <name evidence="13" type="primary">folP</name>
    <name evidence="13" type="ORF">JW886_05655</name>
</gene>
<dbReference type="NCBIfam" id="TIGR01496">
    <property type="entry name" value="DHPS"/>
    <property type="match status" value="1"/>
</dbReference>
<dbReference type="GO" id="GO:0046872">
    <property type="term" value="F:metal ion binding"/>
    <property type="evidence" value="ECO:0007669"/>
    <property type="project" value="UniProtKB-KW"/>
</dbReference>
<proteinExistence type="inferred from homology"/>
<dbReference type="AlphaFoldDB" id="A0AA45KGP5"/>
<keyword evidence="9" id="KW-0460">Magnesium</keyword>
<dbReference type="SUPFAM" id="SSF51717">
    <property type="entry name" value="Dihydropteroate synthetase-like"/>
    <property type="match status" value="1"/>
</dbReference>
<feature type="domain" description="Pterin-binding" evidence="12">
    <location>
        <begin position="98"/>
        <end position="349"/>
    </location>
</feature>
<evidence type="ECO:0000256" key="6">
    <source>
        <dbReference type="ARBA" id="ARBA00016919"/>
    </source>
</evidence>
<keyword evidence="14" id="KW-1185">Reference proteome</keyword>
<dbReference type="EMBL" id="CP070872">
    <property type="protein sequence ID" value="QSE75966.1"/>
    <property type="molecule type" value="Genomic_DNA"/>
</dbReference>
<keyword evidence="8" id="KW-0479">Metal-binding</keyword>
<evidence type="ECO:0000313" key="14">
    <source>
        <dbReference type="Proteomes" id="UP000663608"/>
    </source>
</evidence>
<evidence type="ECO:0000256" key="5">
    <source>
        <dbReference type="ARBA" id="ARBA00012458"/>
    </source>
</evidence>
<evidence type="ECO:0000256" key="7">
    <source>
        <dbReference type="ARBA" id="ARBA00022679"/>
    </source>
</evidence>
<dbReference type="KEGG" id="lti:JW886_05655"/>
<dbReference type="InterPro" id="IPR045031">
    <property type="entry name" value="DHP_synth-like"/>
</dbReference>
<dbReference type="InterPro" id="IPR006390">
    <property type="entry name" value="DHP_synth_dom"/>
</dbReference>
<evidence type="ECO:0000256" key="9">
    <source>
        <dbReference type="ARBA" id="ARBA00022842"/>
    </source>
</evidence>
<evidence type="ECO:0000259" key="12">
    <source>
        <dbReference type="PROSITE" id="PS50972"/>
    </source>
</evidence>
<dbReference type="PROSITE" id="PS50972">
    <property type="entry name" value="PTERIN_BINDING"/>
    <property type="match status" value="1"/>
</dbReference>
<dbReference type="InterPro" id="IPR011005">
    <property type="entry name" value="Dihydropteroate_synth-like_sf"/>
</dbReference>
<evidence type="ECO:0000256" key="11">
    <source>
        <dbReference type="ARBA" id="ARBA00030193"/>
    </source>
</evidence>
<evidence type="ECO:0000313" key="13">
    <source>
        <dbReference type="EMBL" id="QSE75966.1"/>
    </source>
</evidence>
<evidence type="ECO:0000256" key="4">
    <source>
        <dbReference type="ARBA" id="ARBA00009503"/>
    </source>
</evidence>
<dbReference type="Gene3D" id="3.20.20.20">
    <property type="entry name" value="Dihydropteroate synthase-like"/>
    <property type="match status" value="1"/>
</dbReference>
<dbReference type="GO" id="GO:0004156">
    <property type="term" value="F:dihydropteroate synthase activity"/>
    <property type="evidence" value="ECO:0007669"/>
    <property type="project" value="UniProtKB-EC"/>
</dbReference>
<dbReference type="InterPro" id="IPR000489">
    <property type="entry name" value="Pterin-binding_dom"/>
</dbReference>
<keyword evidence="7 13" id="KW-0808">Transferase</keyword>
<evidence type="ECO:0000256" key="3">
    <source>
        <dbReference type="ARBA" id="ARBA00004763"/>
    </source>
</evidence>
<comment type="cofactor">
    <cofactor evidence="2">
        <name>Mg(2+)</name>
        <dbReference type="ChEBI" id="CHEBI:18420"/>
    </cofactor>
</comment>
<dbReference type="RefSeq" id="WP_205871525.1">
    <property type="nucleotide sequence ID" value="NZ_CP070872.1"/>
</dbReference>
<comment type="similarity">
    <text evidence="4">Belongs to the DHPS family.</text>
</comment>
<organism evidence="13 14">
    <name type="scientific">Lactococcus taiwanensis</name>
    <dbReference type="NCBI Taxonomy" id="1151742"/>
    <lineage>
        <taxon>Bacteria</taxon>
        <taxon>Bacillati</taxon>
        <taxon>Bacillota</taxon>
        <taxon>Bacilli</taxon>
        <taxon>Lactobacillales</taxon>
        <taxon>Streptococcaceae</taxon>
        <taxon>Lactococcus</taxon>
    </lineage>
</organism>
<keyword evidence="10" id="KW-0289">Folate biosynthesis</keyword>
<dbReference type="GO" id="GO:0046656">
    <property type="term" value="P:folic acid biosynthetic process"/>
    <property type="evidence" value="ECO:0007669"/>
    <property type="project" value="UniProtKB-KW"/>
</dbReference>
<evidence type="ECO:0000256" key="2">
    <source>
        <dbReference type="ARBA" id="ARBA00001946"/>
    </source>
</evidence>
<dbReference type="Proteomes" id="UP000663608">
    <property type="component" value="Chromosome"/>
</dbReference>
<reference evidence="13 14" key="1">
    <citation type="submission" date="2021-02" db="EMBL/GenBank/DDBJ databases">
        <title>Complete genome sequence of Lactococcus lactis strain K_LL004.</title>
        <authorList>
            <person name="Kim H.B."/>
        </authorList>
    </citation>
    <scope>NUCLEOTIDE SEQUENCE [LARGE SCALE GENOMIC DNA]</scope>
    <source>
        <strain evidence="13 14">K_LL004</strain>
    </source>
</reference>
<dbReference type="PANTHER" id="PTHR20941:SF1">
    <property type="entry name" value="FOLIC ACID SYNTHESIS PROTEIN FOL1"/>
    <property type="match status" value="1"/>
</dbReference>
<evidence type="ECO:0000256" key="1">
    <source>
        <dbReference type="ARBA" id="ARBA00000012"/>
    </source>
</evidence>
<name>A0AA45KGP5_9LACT</name>
<protein>
    <recommendedName>
        <fullName evidence="6">Dihydropteroate synthase</fullName>
        <ecNumber evidence="5">2.5.1.15</ecNumber>
    </recommendedName>
    <alternativeName>
        <fullName evidence="11">Dihydropteroate pyrophosphorylase</fullName>
    </alternativeName>
</protein>
<sequence>MKIIELNQEQFSLKNITIKFEQLNQDEYIFLSRVLKRVSSKVFLDIKSLLVFLDIDELRNLLPFFKIEEQRRQLELIIQRHQLIWSSERFRFDLISSAIVYSIVNVTPDSFYDGSVDHLQVDYILKRVESDLENGAAVIELGGKSSRPGYADISPEEEWLRLEKPLKAIKQHFPQAIVAIDTDEALVMERTLDLGADIINDIDGFDTHEKLEVIKNYRPAVVAMNNGRAGFNFADNVFDELPLFFEEKAKELRAIGLKNEQICIDPGVGFFKGDSGLDSVQRLKATERLTHLGLPVMVAISRKSFMESIFNVVSKDRLFSTLMLEAQMILDGGRILRVHDVKETKVLIDAVKRYKEI</sequence>
<accession>A0AA45KGP5</accession>
<evidence type="ECO:0000256" key="10">
    <source>
        <dbReference type="ARBA" id="ARBA00022909"/>
    </source>
</evidence>
<dbReference type="GO" id="GO:0005829">
    <property type="term" value="C:cytosol"/>
    <property type="evidence" value="ECO:0007669"/>
    <property type="project" value="TreeGrafter"/>
</dbReference>
<comment type="catalytic activity">
    <reaction evidence="1">
        <text>(7,8-dihydropterin-6-yl)methyl diphosphate + 4-aminobenzoate = 7,8-dihydropteroate + diphosphate</text>
        <dbReference type="Rhea" id="RHEA:19949"/>
        <dbReference type="ChEBI" id="CHEBI:17836"/>
        <dbReference type="ChEBI" id="CHEBI:17839"/>
        <dbReference type="ChEBI" id="CHEBI:33019"/>
        <dbReference type="ChEBI" id="CHEBI:72950"/>
        <dbReference type="EC" id="2.5.1.15"/>
    </reaction>
</comment>
<dbReference type="EC" id="2.5.1.15" evidence="5"/>
<dbReference type="GO" id="GO:0046654">
    <property type="term" value="P:tetrahydrofolate biosynthetic process"/>
    <property type="evidence" value="ECO:0007669"/>
    <property type="project" value="TreeGrafter"/>
</dbReference>